<dbReference type="InterPro" id="IPR014721">
    <property type="entry name" value="Ribsml_uS5_D2-typ_fold_subgr"/>
</dbReference>
<dbReference type="Proteomes" id="UP000251891">
    <property type="component" value="Unassembled WGS sequence"/>
</dbReference>
<accession>A0A365H522</accession>
<reference evidence="1 2" key="1">
    <citation type="submission" date="2018-06" db="EMBL/GenBank/DDBJ databases">
        <title>Actinomadura craniellae sp. nov. isolated from marine sponge Craniella sp.</title>
        <authorList>
            <person name="Li L."/>
            <person name="Xu Q.H."/>
            <person name="Lin H.W."/>
            <person name="Lu Y.H."/>
        </authorList>
    </citation>
    <scope>NUCLEOTIDE SEQUENCE [LARGE SCALE GENOMIC DNA]</scope>
    <source>
        <strain evidence="1 2">LHW63021</strain>
    </source>
</reference>
<proteinExistence type="predicted"/>
<keyword evidence="2" id="KW-1185">Reference proteome</keyword>
<gene>
    <name evidence="1" type="ORF">DPM19_14565</name>
</gene>
<dbReference type="EMBL" id="QLYX01000006">
    <property type="protein sequence ID" value="RAY14204.1"/>
    <property type="molecule type" value="Genomic_DNA"/>
</dbReference>
<comment type="caution">
    <text evidence="1">The sequence shown here is derived from an EMBL/GenBank/DDBJ whole genome shotgun (WGS) entry which is preliminary data.</text>
</comment>
<evidence type="ECO:0000313" key="2">
    <source>
        <dbReference type="Proteomes" id="UP000251891"/>
    </source>
</evidence>
<dbReference type="Gene3D" id="3.30.230.10">
    <property type="match status" value="1"/>
</dbReference>
<name>A0A365H522_9ACTN</name>
<organism evidence="1 2">
    <name type="scientific">Actinomadura craniellae</name>
    <dbReference type="NCBI Taxonomy" id="2231787"/>
    <lineage>
        <taxon>Bacteria</taxon>
        <taxon>Bacillati</taxon>
        <taxon>Actinomycetota</taxon>
        <taxon>Actinomycetes</taxon>
        <taxon>Streptosporangiales</taxon>
        <taxon>Thermomonosporaceae</taxon>
        <taxon>Actinomadura</taxon>
    </lineage>
</organism>
<protein>
    <submittedName>
        <fullName evidence="1">Uncharacterized protein</fullName>
    </submittedName>
</protein>
<sequence length="218" mass="23905">MAADYKVPTSCNGMFALVTVDFEPATTYTFRDVAPEPPPARPDWMSDATWAEILRSDAETLRAYKEVFAAAMCEELGALPVGVLLTRFRYHQVDSSERGFAEAARRAVRNLHRRVPASLAAPVRGVHARSAGTYVNGRAYVADVTVDFEPAERYEFTDRTGSHEIADGHAAALDAAVGRELGDPPLRVVLTGGLHREVSERGFGDLALPVVRELRKHL</sequence>
<evidence type="ECO:0000313" key="1">
    <source>
        <dbReference type="EMBL" id="RAY14204.1"/>
    </source>
</evidence>
<dbReference type="AlphaFoldDB" id="A0A365H522"/>